<dbReference type="Proteomes" id="UP000324376">
    <property type="component" value="Unassembled WGS sequence"/>
</dbReference>
<name>A0A5S5BUM4_9FLAO</name>
<dbReference type="RefSeq" id="WP_170251919.1">
    <property type="nucleotide sequence ID" value="NZ_VNHU01000016.1"/>
</dbReference>
<evidence type="ECO:0000313" key="2">
    <source>
        <dbReference type="Proteomes" id="UP000324376"/>
    </source>
</evidence>
<comment type="caution">
    <text evidence="1">The sequence shown here is derived from an EMBL/GenBank/DDBJ whole genome shotgun (WGS) entry which is preliminary data.</text>
</comment>
<gene>
    <name evidence="1" type="ORF">BD809_1169</name>
</gene>
<proteinExistence type="predicted"/>
<evidence type="ECO:0000313" key="1">
    <source>
        <dbReference type="EMBL" id="TYP69912.1"/>
    </source>
</evidence>
<keyword evidence="2" id="KW-1185">Reference proteome</keyword>
<reference evidence="1 2" key="1">
    <citation type="submission" date="2019-07" db="EMBL/GenBank/DDBJ databases">
        <title>Genomic Encyclopedia of Archaeal and Bacterial Type Strains, Phase II (KMG-II): from individual species to whole genera.</title>
        <authorList>
            <person name="Goeker M."/>
        </authorList>
    </citation>
    <scope>NUCLEOTIDE SEQUENCE [LARGE SCALE GENOMIC DNA]</scope>
    <source>
        <strain evidence="1 2">DSM 17527</strain>
    </source>
</reference>
<dbReference type="AlphaFoldDB" id="A0A5S5BUM4"/>
<protein>
    <submittedName>
        <fullName evidence="1">Uncharacterized protein</fullName>
    </submittedName>
</protein>
<organism evidence="1 2">
    <name type="scientific">Aquimarina intermedia</name>
    <dbReference type="NCBI Taxonomy" id="350814"/>
    <lineage>
        <taxon>Bacteria</taxon>
        <taxon>Pseudomonadati</taxon>
        <taxon>Bacteroidota</taxon>
        <taxon>Flavobacteriia</taxon>
        <taxon>Flavobacteriales</taxon>
        <taxon>Flavobacteriaceae</taxon>
        <taxon>Aquimarina</taxon>
    </lineage>
</organism>
<sequence>MLKNISNLGTILSKEEKQSITGSSRGPSMSELCKSFCYGEGMIVGGYVFETTCTCN</sequence>
<dbReference type="EMBL" id="VNHU01000016">
    <property type="protein sequence ID" value="TYP69912.1"/>
    <property type="molecule type" value="Genomic_DNA"/>
</dbReference>
<accession>A0A5S5BUM4</accession>